<sequence>MTVLKLPKKVLNPEHHNILDRIRVRRGSLTLGDAEFNRKQRLYKQVDTLLVEAAGYPVNRGRISEVANEIWVEGVEETDAILVKLGL</sequence>
<protein>
    <submittedName>
        <fullName evidence="1">Uncharacterized protein</fullName>
    </submittedName>
</protein>
<organism evidence="1 2">
    <name type="scientific">Candidatus Defluviicoccus seviourii</name>
    <dbReference type="NCBI Taxonomy" id="2565273"/>
    <lineage>
        <taxon>Bacteria</taxon>
        <taxon>Pseudomonadati</taxon>
        <taxon>Pseudomonadota</taxon>
        <taxon>Alphaproteobacteria</taxon>
        <taxon>Rhodospirillales</taxon>
        <taxon>Rhodospirillaceae</taxon>
        <taxon>Defluviicoccus</taxon>
    </lineage>
</organism>
<dbReference type="EMBL" id="UXAT02000052">
    <property type="protein sequence ID" value="VUX47792.1"/>
    <property type="molecule type" value="Genomic_DNA"/>
</dbReference>
<proteinExistence type="predicted"/>
<keyword evidence="2" id="KW-1185">Reference proteome</keyword>
<evidence type="ECO:0000313" key="2">
    <source>
        <dbReference type="Proteomes" id="UP000326641"/>
    </source>
</evidence>
<dbReference type="Proteomes" id="UP000326641">
    <property type="component" value="Unassembled WGS sequence"/>
</dbReference>
<gene>
    <name evidence="1" type="ORF">DF3PA_70113</name>
</gene>
<evidence type="ECO:0000313" key="1">
    <source>
        <dbReference type="EMBL" id="VUX47792.1"/>
    </source>
</evidence>
<reference evidence="1" key="1">
    <citation type="submission" date="2018-11" db="EMBL/GenBank/DDBJ databases">
        <authorList>
            <person name="Onetto C."/>
        </authorList>
    </citation>
    <scope>NUCLEOTIDE SEQUENCE [LARGE SCALE GENOMIC DNA]</scope>
</reference>
<dbReference type="AlphaFoldDB" id="A0A564WH77"/>
<name>A0A564WH77_9PROT</name>
<comment type="caution">
    <text evidence="1">The sequence shown here is derived from an EMBL/GenBank/DDBJ whole genome shotgun (WGS) entry which is preliminary data.</text>
</comment>
<accession>A0A564WH77</accession>